<evidence type="ECO:0000256" key="1">
    <source>
        <dbReference type="ARBA" id="ARBA00023002"/>
    </source>
</evidence>
<organism evidence="3 4">
    <name type="scientific">Rhizobium setariae</name>
    <dbReference type="NCBI Taxonomy" id="2801340"/>
    <lineage>
        <taxon>Bacteria</taxon>
        <taxon>Pseudomonadati</taxon>
        <taxon>Pseudomonadota</taxon>
        <taxon>Alphaproteobacteria</taxon>
        <taxon>Hyphomicrobiales</taxon>
        <taxon>Rhizobiaceae</taxon>
        <taxon>Rhizobium/Agrobacterium group</taxon>
        <taxon>Rhizobium</taxon>
    </lineage>
</organism>
<dbReference type="Gene3D" id="2.30.110.10">
    <property type="entry name" value="Electron Transport, Fmn-binding Protein, Chain A"/>
    <property type="match status" value="1"/>
</dbReference>
<dbReference type="Pfam" id="PF01613">
    <property type="entry name" value="Flavin_Reduct"/>
    <property type="match status" value="1"/>
</dbReference>
<keyword evidence="1" id="KW-0560">Oxidoreductase</keyword>
<proteinExistence type="predicted"/>
<name>A0A936YK80_9HYPH</name>
<evidence type="ECO:0000313" key="3">
    <source>
        <dbReference type="EMBL" id="MBL0371894.1"/>
    </source>
</evidence>
<protein>
    <submittedName>
        <fullName evidence="3">Flavin reductase</fullName>
    </submittedName>
</protein>
<comment type="caution">
    <text evidence="3">The sequence shown here is derived from an EMBL/GenBank/DDBJ whole genome shotgun (WGS) entry which is preliminary data.</text>
</comment>
<dbReference type="SMART" id="SM00903">
    <property type="entry name" value="Flavin_Reduct"/>
    <property type="match status" value="1"/>
</dbReference>
<reference evidence="3" key="1">
    <citation type="submission" date="2021-01" db="EMBL/GenBank/DDBJ databases">
        <title>Rhizobium sp. strain KVB221 16S ribosomal RNA gene Genome sequencing and assembly.</title>
        <authorList>
            <person name="Kang M."/>
        </authorList>
    </citation>
    <scope>NUCLEOTIDE SEQUENCE</scope>
    <source>
        <strain evidence="3">KVB221</strain>
    </source>
</reference>
<dbReference type="PANTHER" id="PTHR30466:SF1">
    <property type="entry name" value="FMN REDUCTASE (NADH) RUTF"/>
    <property type="match status" value="1"/>
</dbReference>
<accession>A0A936YK80</accession>
<dbReference type="EMBL" id="JAEQNC010000003">
    <property type="protein sequence ID" value="MBL0371894.1"/>
    <property type="molecule type" value="Genomic_DNA"/>
</dbReference>
<evidence type="ECO:0000259" key="2">
    <source>
        <dbReference type="SMART" id="SM00903"/>
    </source>
</evidence>
<dbReference type="GO" id="GO:0006208">
    <property type="term" value="P:pyrimidine nucleobase catabolic process"/>
    <property type="evidence" value="ECO:0007669"/>
    <property type="project" value="TreeGrafter"/>
</dbReference>
<evidence type="ECO:0000313" key="4">
    <source>
        <dbReference type="Proteomes" id="UP000633219"/>
    </source>
</evidence>
<dbReference type="GO" id="GO:0010181">
    <property type="term" value="F:FMN binding"/>
    <property type="evidence" value="ECO:0007669"/>
    <property type="project" value="InterPro"/>
</dbReference>
<dbReference type="Proteomes" id="UP000633219">
    <property type="component" value="Unassembled WGS sequence"/>
</dbReference>
<dbReference type="PANTHER" id="PTHR30466">
    <property type="entry name" value="FLAVIN REDUCTASE"/>
    <property type="match status" value="1"/>
</dbReference>
<dbReference type="InterPro" id="IPR012349">
    <property type="entry name" value="Split_barrel_FMN-bd"/>
</dbReference>
<dbReference type="SUPFAM" id="SSF50475">
    <property type="entry name" value="FMN-binding split barrel"/>
    <property type="match status" value="1"/>
</dbReference>
<keyword evidence="4" id="KW-1185">Reference proteome</keyword>
<dbReference type="GO" id="GO:0042602">
    <property type="term" value="F:riboflavin reductase (NADPH) activity"/>
    <property type="evidence" value="ECO:0007669"/>
    <property type="project" value="TreeGrafter"/>
</dbReference>
<dbReference type="InterPro" id="IPR002563">
    <property type="entry name" value="Flavin_Rdtase-like_dom"/>
</dbReference>
<gene>
    <name evidence="3" type="ORF">JJB09_07615</name>
</gene>
<dbReference type="AlphaFoldDB" id="A0A936YK80"/>
<sequence length="151" mass="16522">MRRLTTTVSVITSEHNGTRYGMTATAVTSVCAEPAALLVCINTASSLHVPLLASERFCVNMLQVDQHEISTAFAGKLKGEQRFSAGDWRQSEEGLPFLFDAQANLFCSLEKSIEFGTHRVFIGGVHRVLISENISPLLYEDGKYARSVALA</sequence>
<feature type="domain" description="Flavin reductase like" evidence="2">
    <location>
        <begin position="1"/>
        <end position="146"/>
    </location>
</feature>
<dbReference type="InterPro" id="IPR050268">
    <property type="entry name" value="NADH-dep_flavin_reductase"/>
</dbReference>